<comment type="caution">
    <text evidence="1">The sequence shown here is derived from an EMBL/GenBank/DDBJ whole genome shotgun (WGS) entry which is preliminary data.</text>
</comment>
<dbReference type="AlphaFoldDB" id="A0A7W9SW31"/>
<reference evidence="1 2" key="1">
    <citation type="submission" date="2020-08" db="EMBL/GenBank/DDBJ databases">
        <title>Genomic Encyclopedia of Type Strains, Phase IV (KMG-IV): sequencing the most valuable type-strain genomes for metagenomic binning, comparative biology and taxonomic classification.</title>
        <authorList>
            <person name="Goeker M."/>
        </authorList>
    </citation>
    <scope>NUCLEOTIDE SEQUENCE [LARGE SCALE GENOMIC DNA]</scope>
    <source>
        <strain evidence="1 2">DSM 23562</strain>
    </source>
</reference>
<sequence length="132" mass="14878">MPPGAVIGAQFQAGGFYDFTKWQLCIDDEGNLFQWIQDSPNETRQEQVFLGQDAVLQLLLRFEELGFALLPDQLPAPPPSGCSDDYLSTYLLVLRWNGVEKYVIAPADSPHPDRHKFQALWDAVHAHLPKQA</sequence>
<dbReference type="EMBL" id="JACHGW010000008">
    <property type="protein sequence ID" value="MBB6053766.1"/>
    <property type="molecule type" value="Genomic_DNA"/>
</dbReference>
<gene>
    <name evidence="1" type="ORF">HNQ39_005608</name>
</gene>
<evidence type="ECO:0000313" key="1">
    <source>
        <dbReference type="EMBL" id="MBB6053766.1"/>
    </source>
</evidence>
<accession>A0A7W9SW31</accession>
<name>A0A7W9SW31_ARMRO</name>
<dbReference type="RefSeq" id="WP_184203855.1">
    <property type="nucleotide sequence ID" value="NZ_JACHGW010000008.1"/>
</dbReference>
<dbReference type="Proteomes" id="UP000520814">
    <property type="component" value="Unassembled WGS sequence"/>
</dbReference>
<proteinExistence type="predicted"/>
<protein>
    <submittedName>
        <fullName evidence="1">Uncharacterized protein</fullName>
    </submittedName>
</protein>
<organism evidence="1 2">
    <name type="scientific">Armatimonas rosea</name>
    <dbReference type="NCBI Taxonomy" id="685828"/>
    <lineage>
        <taxon>Bacteria</taxon>
        <taxon>Bacillati</taxon>
        <taxon>Armatimonadota</taxon>
        <taxon>Armatimonadia</taxon>
        <taxon>Armatimonadales</taxon>
        <taxon>Armatimonadaceae</taxon>
        <taxon>Armatimonas</taxon>
    </lineage>
</organism>
<evidence type="ECO:0000313" key="2">
    <source>
        <dbReference type="Proteomes" id="UP000520814"/>
    </source>
</evidence>
<keyword evidence="2" id="KW-1185">Reference proteome</keyword>